<name>A0A0C3PUD8_PISTI</name>
<organism evidence="2 3">
    <name type="scientific">Pisolithus tinctorius Marx 270</name>
    <dbReference type="NCBI Taxonomy" id="870435"/>
    <lineage>
        <taxon>Eukaryota</taxon>
        <taxon>Fungi</taxon>
        <taxon>Dikarya</taxon>
        <taxon>Basidiomycota</taxon>
        <taxon>Agaricomycotina</taxon>
        <taxon>Agaricomycetes</taxon>
        <taxon>Agaricomycetidae</taxon>
        <taxon>Boletales</taxon>
        <taxon>Sclerodermatineae</taxon>
        <taxon>Pisolithaceae</taxon>
        <taxon>Pisolithus</taxon>
    </lineage>
</organism>
<evidence type="ECO:0000313" key="3">
    <source>
        <dbReference type="Proteomes" id="UP000054217"/>
    </source>
</evidence>
<dbReference type="InParanoid" id="A0A0C3PUD8"/>
<feature type="region of interest" description="Disordered" evidence="1">
    <location>
        <begin position="44"/>
        <end position="89"/>
    </location>
</feature>
<evidence type="ECO:0000313" key="2">
    <source>
        <dbReference type="EMBL" id="KIO12409.1"/>
    </source>
</evidence>
<keyword evidence="3" id="KW-1185">Reference proteome</keyword>
<dbReference type="AlphaFoldDB" id="A0A0C3PUD8"/>
<dbReference type="EMBL" id="KN831947">
    <property type="protein sequence ID" value="KIO12409.1"/>
    <property type="molecule type" value="Genomic_DNA"/>
</dbReference>
<protein>
    <submittedName>
        <fullName evidence="2">Uncharacterized protein</fullName>
    </submittedName>
</protein>
<gene>
    <name evidence="2" type="ORF">M404DRAFT_675870</name>
</gene>
<dbReference type="HOGENOM" id="CLU_2455635_0_0_1"/>
<reference evidence="3" key="2">
    <citation type="submission" date="2015-01" db="EMBL/GenBank/DDBJ databases">
        <title>Evolutionary Origins and Diversification of the Mycorrhizal Mutualists.</title>
        <authorList>
            <consortium name="DOE Joint Genome Institute"/>
            <consortium name="Mycorrhizal Genomics Consortium"/>
            <person name="Kohler A."/>
            <person name="Kuo A."/>
            <person name="Nagy L.G."/>
            <person name="Floudas D."/>
            <person name="Copeland A."/>
            <person name="Barry K.W."/>
            <person name="Cichocki N."/>
            <person name="Veneault-Fourrey C."/>
            <person name="LaButti K."/>
            <person name="Lindquist E.A."/>
            <person name="Lipzen A."/>
            <person name="Lundell T."/>
            <person name="Morin E."/>
            <person name="Murat C."/>
            <person name="Riley R."/>
            <person name="Ohm R."/>
            <person name="Sun H."/>
            <person name="Tunlid A."/>
            <person name="Henrissat B."/>
            <person name="Grigoriev I.V."/>
            <person name="Hibbett D.S."/>
            <person name="Martin F."/>
        </authorList>
    </citation>
    <scope>NUCLEOTIDE SEQUENCE [LARGE SCALE GENOMIC DNA]</scope>
    <source>
        <strain evidence="3">Marx 270</strain>
    </source>
</reference>
<dbReference type="Proteomes" id="UP000054217">
    <property type="component" value="Unassembled WGS sequence"/>
</dbReference>
<proteinExistence type="predicted"/>
<accession>A0A0C3PUD8</accession>
<evidence type="ECO:0000256" key="1">
    <source>
        <dbReference type="SAM" id="MobiDB-lite"/>
    </source>
</evidence>
<sequence>MLLLKAVANHAASTNMSEVANLSQERTASGNICARRSCTNRSQNRRFLRAYTPSPRLPPGDSTDKHRVRPLSMRGPPPRNYDQNGCLSC</sequence>
<reference evidence="2 3" key="1">
    <citation type="submission" date="2014-04" db="EMBL/GenBank/DDBJ databases">
        <authorList>
            <consortium name="DOE Joint Genome Institute"/>
            <person name="Kuo A."/>
            <person name="Kohler A."/>
            <person name="Costa M.D."/>
            <person name="Nagy L.G."/>
            <person name="Floudas D."/>
            <person name="Copeland A."/>
            <person name="Barry K.W."/>
            <person name="Cichocki N."/>
            <person name="Veneault-Fourrey C."/>
            <person name="LaButti K."/>
            <person name="Lindquist E.A."/>
            <person name="Lipzen A."/>
            <person name="Lundell T."/>
            <person name="Morin E."/>
            <person name="Murat C."/>
            <person name="Sun H."/>
            <person name="Tunlid A."/>
            <person name="Henrissat B."/>
            <person name="Grigoriev I.V."/>
            <person name="Hibbett D.S."/>
            <person name="Martin F."/>
            <person name="Nordberg H.P."/>
            <person name="Cantor M.N."/>
            <person name="Hua S.X."/>
        </authorList>
    </citation>
    <scope>NUCLEOTIDE SEQUENCE [LARGE SCALE GENOMIC DNA]</scope>
    <source>
        <strain evidence="2 3">Marx 270</strain>
    </source>
</reference>